<gene>
    <name evidence="2" type="ORF">KABA2_04S06182</name>
</gene>
<evidence type="ECO:0000313" key="3">
    <source>
        <dbReference type="Proteomes" id="UP000644660"/>
    </source>
</evidence>
<dbReference type="RefSeq" id="XP_041406278.1">
    <property type="nucleotide sequence ID" value="XM_041550344.1"/>
</dbReference>
<evidence type="ECO:0000256" key="1">
    <source>
        <dbReference type="SAM" id="MobiDB-lite"/>
    </source>
</evidence>
<reference evidence="2 3" key="1">
    <citation type="submission" date="2020-05" db="EMBL/GenBank/DDBJ databases">
        <authorList>
            <person name="Casaregola S."/>
            <person name="Devillers H."/>
            <person name="Grondin C."/>
        </authorList>
    </citation>
    <scope>NUCLEOTIDE SEQUENCE [LARGE SCALE GENOMIC DNA]</scope>
    <source>
        <strain evidence="2 3">CLIB 1767</strain>
    </source>
</reference>
<dbReference type="AlphaFoldDB" id="A0A8H2VF34"/>
<protein>
    <submittedName>
        <fullName evidence="2">Similar to Saccharomyces cerevisiae YMR094W CTF13 Subunit of the CBF3 complex</fullName>
    </submittedName>
</protein>
<feature type="region of interest" description="Disordered" evidence="1">
    <location>
        <begin position="238"/>
        <end position="266"/>
    </location>
</feature>
<proteinExistence type="predicted"/>
<dbReference type="OrthoDB" id="4032425at2759"/>
<comment type="caution">
    <text evidence="2">The sequence shown here is derived from an EMBL/GenBank/DDBJ whole genome shotgun (WGS) entry which is preliminary data.</text>
</comment>
<dbReference type="EMBL" id="CAEFZW010000004">
    <property type="protein sequence ID" value="CAB4254434.1"/>
    <property type="molecule type" value="Genomic_DNA"/>
</dbReference>
<evidence type="ECO:0000313" key="2">
    <source>
        <dbReference type="EMBL" id="CAB4254434.1"/>
    </source>
</evidence>
<dbReference type="Proteomes" id="UP000644660">
    <property type="component" value="Unassembled WGS sequence"/>
</dbReference>
<dbReference type="GeneID" id="64857428"/>
<name>A0A8H2VF34_9SACH</name>
<keyword evidence="3" id="KW-1185">Reference proteome</keyword>
<organism evidence="2 3">
    <name type="scientific">Maudiozyma barnettii</name>
    <dbReference type="NCBI Taxonomy" id="61262"/>
    <lineage>
        <taxon>Eukaryota</taxon>
        <taxon>Fungi</taxon>
        <taxon>Dikarya</taxon>
        <taxon>Ascomycota</taxon>
        <taxon>Saccharomycotina</taxon>
        <taxon>Saccharomycetes</taxon>
        <taxon>Saccharomycetales</taxon>
        <taxon>Saccharomycetaceae</taxon>
        <taxon>Maudiozyma</taxon>
    </lineage>
</organism>
<sequence length="485" mass="56949">MDIEFFLNLPTDLRKSVYYHLDGSFTHLEPPSVEDLYSNNSIEVLTNRKKKTALEKILLERLYSIYSPFIDIFEYNPDIVIKWLQFSIWLRYDSIILDCLRLNHSYSGSLIGPIDWIYLDTNLKLSYFNRKGLLQVWYTQNEYFDWIVDCEPLGITDLETNYFRLNMEHFKLSNISKALIQFEKKKLLNDIYQVKFQIMEENIDEICDINETKINSSKINTSNNNILDNTRDSLGSGSSSLYVDDSDNNDDSNTSSRSRKKRKTYTSEKGSKQLDISVVNVLSYLKKMKKLNKISVRGDILYDGLINSHGIRDRRNNAINYLIKRKIEEIEVFQISDLTEYGLSDLTKWDNLQHLSLINIKYCDMNMIIFPKFCQILTLKNITSLKWFDIVPESQGNYFQNNYSKTKLPSLEDDQNLLIYHYKRMTKSKISYKQKLWKNLGALNRINIRHISDILTGRIIIPLTLLSEQRITLCACPENTEIVCL</sequence>
<accession>A0A8H2VF34</accession>